<name>A0A8J2SVV0_9STRA</name>
<dbReference type="EMBL" id="CAKKNE010000005">
    <property type="protein sequence ID" value="CAH0377400.1"/>
    <property type="molecule type" value="Genomic_DNA"/>
</dbReference>
<organism evidence="3 4">
    <name type="scientific">Pelagomonas calceolata</name>
    <dbReference type="NCBI Taxonomy" id="35677"/>
    <lineage>
        <taxon>Eukaryota</taxon>
        <taxon>Sar</taxon>
        <taxon>Stramenopiles</taxon>
        <taxon>Ochrophyta</taxon>
        <taxon>Pelagophyceae</taxon>
        <taxon>Pelagomonadales</taxon>
        <taxon>Pelagomonadaceae</taxon>
        <taxon>Pelagomonas</taxon>
    </lineage>
</organism>
<evidence type="ECO:0000313" key="4">
    <source>
        <dbReference type="Proteomes" id="UP000789595"/>
    </source>
</evidence>
<keyword evidence="2" id="KW-0472">Membrane</keyword>
<keyword evidence="2" id="KW-0812">Transmembrane</keyword>
<keyword evidence="4" id="KW-1185">Reference proteome</keyword>
<evidence type="ECO:0000256" key="2">
    <source>
        <dbReference type="SAM" id="Phobius"/>
    </source>
</evidence>
<evidence type="ECO:0000256" key="1">
    <source>
        <dbReference type="SAM" id="MobiDB-lite"/>
    </source>
</evidence>
<evidence type="ECO:0000313" key="3">
    <source>
        <dbReference type="EMBL" id="CAH0377400.1"/>
    </source>
</evidence>
<reference evidence="3" key="1">
    <citation type="submission" date="2021-11" db="EMBL/GenBank/DDBJ databases">
        <authorList>
            <consortium name="Genoscope - CEA"/>
            <person name="William W."/>
        </authorList>
    </citation>
    <scope>NUCLEOTIDE SEQUENCE</scope>
</reference>
<gene>
    <name evidence="3" type="ORF">PECAL_5P19510</name>
</gene>
<feature type="transmembrane region" description="Helical" evidence="2">
    <location>
        <begin position="97"/>
        <end position="119"/>
    </location>
</feature>
<dbReference type="Proteomes" id="UP000789595">
    <property type="component" value="Unassembled WGS sequence"/>
</dbReference>
<sequence>MRRRGGNSGGNMGGDMSTDWSAEQWAEGTNGKSKASEPKPAPATGVRKWGPVDILSAPDNRAVARKLVLYVVGVALAPPGAFVAVKRLLPPSRHRDACAAICAVVVLNLLMAAYVVSAFREPDPEGDEKPAPRVGVWKERREE</sequence>
<feature type="transmembrane region" description="Helical" evidence="2">
    <location>
        <begin position="67"/>
        <end position="85"/>
    </location>
</feature>
<feature type="compositionally biased region" description="Gly residues" evidence="1">
    <location>
        <begin position="1"/>
        <end position="13"/>
    </location>
</feature>
<proteinExistence type="predicted"/>
<dbReference type="AlphaFoldDB" id="A0A8J2SVV0"/>
<comment type="caution">
    <text evidence="3">The sequence shown here is derived from an EMBL/GenBank/DDBJ whole genome shotgun (WGS) entry which is preliminary data.</text>
</comment>
<feature type="region of interest" description="Disordered" evidence="1">
    <location>
        <begin position="121"/>
        <end position="143"/>
    </location>
</feature>
<keyword evidence="2" id="KW-1133">Transmembrane helix</keyword>
<protein>
    <submittedName>
        <fullName evidence="3">Uncharacterized protein</fullName>
    </submittedName>
</protein>
<feature type="region of interest" description="Disordered" evidence="1">
    <location>
        <begin position="1"/>
        <end position="49"/>
    </location>
</feature>
<dbReference type="OrthoDB" id="160405at2759"/>
<accession>A0A8J2SVV0</accession>